<reference evidence="10 11" key="3">
    <citation type="journal article" date="2013" name="Genome Biol.">
        <title>Assembly of a phased diploid Candida albicans genome facilitates allele-specific measurements and provides a simple model for repeat and indel structure.</title>
        <authorList>
            <person name="Muzzey D."/>
            <person name="Schwartz K."/>
            <person name="Weissman J.S."/>
            <person name="Sherlock G."/>
        </authorList>
    </citation>
    <scope>NUCLEOTIDE SEQUENCE [LARGE SCALE GENOMIC DNA]</scope>
    <source>
        <strain evidence="11">SC5314 / ATCC MYA-2876</strain>
    </source>
</reference>
<feature type="region of interest" description="Disordered" evidence="5">
    <location>
        <begin position="789"/>
        <end position="808"/>
    </location>
</feature>
<dbReference type="GO" id="GO:0009593">
    <property type="term" value="P:detection of chemical stimulus"/>
    <property type="evidence" value="ECO:0000315"/>
    <property type="project" value="CGD"/>
</dbReference>
<dbReference type="SUPFAM" id="SSF81321">
    <property type="entry name" value="Family A G protein-coupled receptor-like"/>
    <property type="match status" value="1"/>
</dbReference>
<dbReference type="VEuPathDB" id="FungiDB:C5_01250W_A"/>
<dbReference type="GO" id="GO:0004930">
    <property type="term" value="F:G protein-coupled receptor activity"/>
    <property type="evidence" value="ECO:0000250"/>
    <property type="project" value="CGD"/>
</dbReference>
<dbReference type="GO" id="GO:0036168">
    <property type="term" value="P:filamentous growth of a population of unicellular organisms in response to heat"/>
    <property type="evidence" value="ECO:0000315"/>
    <property type="project" value="CGD"/>
</dbReference>
<dbReference type="GO" id="GO:0036170">
    <property type="term" value="P:filamentous growth of a population of unicellular organisms in response to starvation"/>
    <property type="evidence" value="ECO:0000315"/>
    <property type="project" value="CGD"/>
</dbReference>
<evidence type="ECO:0000256" key="4">
    <source>
        <dbReference type="ARBA" id="ARBA00023136"/>
    </source>
</evidence>
<evidence type="ECO:0000259" key="7">
    <source>
        <dbReference type="Pfam" id="PF11710"/>
    </source>
</evidence>
<dbReference type="Gene3D" id="1.20.1070.10">
    <property type="entry name" value="Rhodopsin 7-helix transmembrane proteins"/>
    <property type="match status" value="1"/>
</dbReference>
<feature type="domain" description="Glucose receptor Git3-like N-terminal" evidence="7">
    <location>
        <begin position="96"/>
        <end position="295"/>
    </location>
</feature>
<feature type="transmembrane region" description="Helical" evidence="6">
    <location>
        <begin position="440"/>
        <end position="460"/>
    </location>
</feature>
<dbReference type="InterPro" id="IPR022596">
    <property type="entry name" value="GPR1/2/3_C"/>
</dbReference>
<dbReference type="STRING" id="237561.A0A1D8PN42"/>
<organism evidence="10 11">
    <name type="scientific">Candida albicans (strain SC5314 / ATCC MYA-2876)</name>
    <name type="common">Yeast</name>
    <dbReference type="NCBI Taxonomy" id="237561"/>
    <lineage>
        <taxon>Eukaryota</taxon>
        <taxon>Fungi</taxon>
        <taxon>Dikarya</taxon>
        <taxon>Ascomycota</taxon>
        <taxon>Saccharomycotina</taxon>
        <taxon>Pichiomycetes</taxon>
        <taxon>Debaryomycetaceae</taxon>
        <taxon>Candida/Lodderomyces clade</taxon>
        <taxon>Candida</taxon>
    </lineage>
</organism>
<feature type="transmembrane region" description="Helical" evidence="6">
    <location>
        <begin position="134"/>
        <end position="152"/>
    </location>
</feature>
<feature type="region of interest" description="Disordered" evidence="5">
    <location>
        <begin position="622"/>
        <end position="667"/>
    </location>
</feature>
<dbReference type="GO" id="GO:0042783">
    <property type="term" value="P:symbiont-mediated evasion of host immune response"/>
    <property type="evidence" value="ECO:0000315"/>
    <property type="project" value="CGD"/>
</dbReference>
<feature type="compositionally biased region" description="Polar residues" evidence="5">
    <location>
        <begin position="731"/>
        <end position="740"/>
    </location>
</feature>
<dbReference type="GO" id="GO:0044182">
    <property type="term" value="P:filamentous growth of a population of unicellular organisms"/>
    <property type="evidence" value="ECO:0000315"/>
    <property type="project" value="CGD"/>
</dbReference>
<feature type="compositionally biased region" description="Basic and acidic residues" evidence="5">
    <location>
        <begin position="789"/>
        <end position="803"/>
    </location>
</feature>
<dbReference type="FunCoup" id="A0A1D8PN42">
    <property type="interactions" value="162"/>
</dbReference>
<keyword evidence="4 6" id="KW-0472">Membrane</keyword>
<dbReference type="GO" id="GO:1900432">
    <property type="term" value="P:negative regulation of filamentous growth of a population of unicellular organisms in response to heat"/>
    <property type="evidence" value="ECO:0000315"/>
    <property type="project" value="CGD"/>
</dbReference>
<feature type="transmembrane region" description="Helical" evidence="6">
    <location>
        <begin position="172"/>
        <end position="199"/>
    </location>
</feature>
<dbReference type="InterPro" id="IPR018247">
    <property type="entry name" value="EF_Hand_1_Ca_BS"/>
</dbReference>
<dbReference type="GO" id="GO:0009267">
    <property type="term" value="P:cellular response to starvation"/>
    <property type="evidence" value="ECO:0000315"/>
    <property type="project" value="CGD"/>
</dbReference>
<sequence length="823" mass="92341">MPDLISIATSPTKAFTPAATPTTIPTTIATIAASVSAATATVTTIIKDSTDDSTTTASILSALFNDIILPTIFKRDYSTRDHKANQLGQFTDHQARVQRIVAISSSCGSIAAVLIAMYFLFAIDPKRIVFRHQLIFFLLFFDLLKACILLLYPTRILTHSSAYYNHNFCQVVGFFTATAIEGADIAIFAFAFHTYLLIFKPSFNTKVKNSNRVEGGLYKFRYYVYSLSFFVPLIVASLAFIHSDGYDSLVCWCYLPMRPVWLRLVLSWVPRYCIVVGIFVIYGLIYIRVISEFKTLGGVFKNAAGNGGAGNLHLASNSNPTFFSSLKYFFVSMKDQWFPNMSDDTIAPITSRHSHSHNASGTIASPHRNVIGEIDNDDGDDDSEELAEALEDESVDYQDIELNKQSSRNSYRHHNSDIQQANLENFRRRQRIIQKQMKSIFIYPFAYCLVWLFPFILQATQFNYEEDHHAVYWLNVLGALSQPLNGFVDTLVFFYRERPWRNTAMKNFEKENRQRVDNIIVNNLEQRKYSEGAESAQTVATASKRIAKNSLSASSGLVNINAYKPWRQFMNKYRFPFYQLPTDKNIAKFQDRYIKRKLRDSRKLDKLVQEVTRDRQDLTFPTNIAEKYGDGSGNGSGSGSGGHHGGSTISNTNDSSPMSMGAGINWTEPTNAHDFSNILNTGGNSNVSSWGTKDVPGFKPNFGKFTFGNRSSNLLSRKSSTVIGLHGTGRNVRQPSNDSFNDPVRSLGGRRNSSLVIGNNTTLNKPYEIVSSPTSSTFTPIDRVKSNEDIDELHTVDNDTDKADDNDDGELDLMEFLKKGPPM</sequence>
<keyword evidence="3 6" id="KW-1133">Transmembrane helix</keyword>
<dbReference type="PROSITE" id="PS00018">
    <property type="entry name" value="EF_HAND_1"/>
    <property type="match status" value="1"/>
</dbReference>
<protein>
    <submittedName>
        <fullName evidence="10">Gpr1p</fullName>
    </submittedName>
</protein>
<dbReference type="Pfam" id="PF11970">
    <property type="entry name" value="GPR_Gpa2_C"/>
    <property type="match status" value="1"/>
</dbReference>
<dbReference type="KEGG" id="cal:CAALFM_C501250WA"/>
<feature type="transmembrane region" description="Helical" evidence="6">
    <location>
        <begin position="220"/>
        <end position="241"/>
    </location>
</feature>
<dbReference type="AlphaFoldDB" id="A0A1D8PN42"/>
<comment type="subcellular location">
    <subcellularLocation>
        <location evidence="1">Membrane</location>
        <topology evidence="1">Multi-pass membrane protein</topology>
    </subcellularLocation>
</comment>
<evidence type="ECO:0000256" key="5">
    <source>
        <dbReference type="SAM" id="MobiDB-lite"/>
    </source>
</evidence>
<dbReference type="GO" id="GO:0030447">
    <property type="term" value="P:filamentous growth"/>
    <property type="evidence" value="ECO:0000315"/>
    <property type="project" value="CGD"/>
</dbReference>
<feature type="region of interest" description="Disordered" evidence="5">
    <location>
        <begin position="728"/>
        <end position="753"/>
    </location>
</feature>
<dbReference type="GO" id="GO:0036171">
    <property type="term" value="P:filamentous growth of a population of unicellular organisms in response to chemical stimulus"/>
    <property type="evidence" value="ECO:0000315"/>
    <property type="project" value="CGD"/>
</dbReference>
<evidence type="ECO:0000313" key="9">
    <source>
        <dbReference type="CGD" id="CAL0000183307"/>
    </source>
</evidence>
<dbReference type="PANTHER" id="PTHR23112">
    <property type="entry name" value="G PROTEIN-COUPLED RECEPTOR 157-RELATED"/>
    <property type="match status" value="1"/>
</dbReference>
<evidence type="ECO:0000313" key="10">
    <source>
        <dbReference type="EMBL" id="AOW29560.1"/>
    </source>
</evidence>
<dbReference type="EMBL" id="CP017627">
    <property type="protein sequence ID" value="AOW29560.1"/>
    <property type="molecule type" value="Genomic_DNA"/>
</dbReference>
<dbReference type="GO" id="GO:0001402">
    <property type="term" value="P:signal transduction involved in filamentous growth"/>
    <property type="evidence" value="ECO:0000315"/>
    <property type="project" value="CGD"/>
</dbReference>
<evidence type="ECO:0000256" key="3">
    <source>
        <dbReference type="ARBA" id="ARBA00022989"/>
    </source>
</evidence>
<dbReference type="InterPro" id="IPR023041">
    <property type="entry name" value="Glucose_rcpt_Git3-like_N"/>
</dbReference>
<feature type="compositionally biased region" description="Gly residues" evidence="5">
    <location>
        <begin position="630"/>
        <end position="645"/>
    </location>
</feature>
<name>A0A1D8PN42_CANAL</name>
<feature type="transmembrane region" description="Helical" evidence="6">
    <location>
        <begin position="261"/>
        <end position="287"/>
    </location>
</feature>
<dbReference type="Proteomes" id="UP000000559">
    <property type="component" value="Chromosome 5"/>
</dbReference>
<dbReference type="RefSeq" id="XP_715707.2">
    <property type="nucleotide sequence ID" value="XM_710614.2"/>
</dbReference>
<feature type="transmembrane region" description="Helical" evidence="6">
    <location>
        <begin position="100"/>
        <end position="122"/>
    </location>
</feature>
<keyword evidence="11" id="KW-1185">Reference proteome</keyword>
<gene>
    <name evidence="9 10" type="primary">GPR1</name>
    <name evidence="10" type="ordered locus">CAALFM_C501250WA</name>
    <name evidence="9" type="ordered locus">orf19.9499</name>
</gene>
<feature type="domain" description="G protein-coupled receptor GPR1/2/3 C-terminal" evidence="8">
    <location>
        <begin position="427"/>
        <end position="502"/>
    </location>
</feature>
<reference evidence="10 11" key="2">
    <citation type="journal article" date="2007" name="Genome Biol.">
        <title>Assembly of the Candida albicans genome into sixteen supercontigs aligned on the eight chromosomes.</title>
        <authorList>
            <person name="van het Hoog M."/>
            <person name="Rast T.J."/>
            <person name="Martchenko M."/>
            <person name="Grindle S."/>
            <person name="Dignard D."/>
            <person name="Hogues H."/>
            <person name="Cuomo C."/>
            <person name="Berriman M."/>
            <person name="Scherer S."/>
            <person name="Magee B.B."/>
            <person name="Whiteway M."/>
            <person name="Chibana H."/>
            <person name="Nantel A."/>
            <person name="Magee P.T."/>
        </authorList>
    </citation>
    <scope>GENOME REANNOTATION</scope>
    <source>
        <strain evidence="11">SC5314 / ATCC MYA-2876</strain>
    </source>
</reference>
<proteinExistence type="predicted"/>
<dbReference type="GO" id="GO:0031410">
    <property type="term" value="C:cytoplasmic vesicle"/>
    <property type="evidence" value="ECO:0000314"/>
    <property type="project" value="CGD"/>
</dbReference>
<dbReference type="GO" id="GO:0005886">
    <property type="term" value="C:plasma membrane"/>
    <property type="evidence" value="ECO:0000314"/>
    <property type="project" value="CGD"/>
</dbReference>
<evidence type="ECO:0000259" key="8">
    <source>
        <dbReference type="Pfam" id="PF11970"/>
    </source>
</evidence>
<accession>A0A1D8PN42</accession>
<evidence type="ECO:0000256" key="1">
    <source>
        <dbReference type="ARBA" id="ARBA00004141"/>
    </source>
</evidence>
<dbReference type="eggNOG" id="ENOG502QU8E">
    <property type="taxonomic scope" value="Eukaryota"/>
</dbReference>
<dbReference type="GO" id="GO:0007189">
    <property type="term" value="P:adenylate cyclase-activating G protein-coupled receptor signaling pathway"/>
    <property type="evidence" value="ECO:0000318"/>
    <property type="project" value="GO_Central"/>
</dbReference>
<feature type="compositionally biased region" description="Polar residues" evidence="5">
    <location>
        <begin position="648"/>
        <end position="658"/>
    </location>
</feature>
<dbReference type="OrthoDB" id="5368598at2759"/>
<dbReference type="GO" id="GO:0071333">
    <property type="term" value="P:cellular response to glucose stimulus"/>
    <property type="evidence" value="ECO:0000315"/>
    <property type="project" value="CGD"/>
</dbReference>
<dbReference type="GO" id="GO:1900439">
    <property type="term" value="P:positive regulation of filamentous growth of a population of unicellular organisms in response to chemical stimulus"/>
    <property type="evidence" value="ECO:0000315"/>
    <property type="project" value="CGD"/>
</dbReference>
<dbReference type="InParanoid" id="A0A1D8PN42"/>
<dbReference type="CGD" id="CAL0000183307">
    <property type="gene designation" value="GPR1"/>
</dbReference>
<dbReference type="GeneID" id="3642616"/>
<evidence type="ECO:0000256" key="6">
    <source>
        <dbReference type="SAM" id="Phobius"/>
    </source>
</evidence>
<dbReference type="Pfam" id="PF11710">
    <property type="entry name" value="Git3"/>
    <property type="match status" value="1"/>
</dbReference>
<reference evidence="10 11" key="1">
    <citation type="journal article" date="2004" name="Proc. Natl. Acad. Sci. U.S.A.">
        <title>The diploid genome sequence of Candida albicans.</title>
        <authorList>
            <person name="Jones T."/>
            <person name="Federspiel N.A."/>
            <person name="Chibana H."/>
            <person name="Dungan J."/>
            <person name="Kalman S."/>
            <person name="Magee B.B."/>
            <person name="Newport G."/>
            <person name="Thorstenson Y.R."/>
            <person name="Agabian N."/>
            <person name="Magee P.T."/>
            <person name="Davis R.W."/>
            <person name="Scherer S."/>
        </authorList>
    </citation>
    <scope>NUCLEOTIDE SEQUENCE [LARGE SCALE GENOMIC DNA]</scope>
    <source>
        <strain evidence="11">SC5314 / ATCC MYA-2876</strain>
    </source>
</reference>
<dbReference type="PANTHER" id="PTHR23112:SF37">
    <property type="entry name" value="G PROTEIN-COUPLED RECEPTOR GPR1"/>
    <property type="match status" value="1"/>
</dbReference>
<dbReference type="GO" id="GO:0034605">
    <property type="term" value="P:cellular response to heat"/>
    <property type="evidence" value="ECO:0000315"/>
    <property type="project" value="CGD"/>
</dbReference>
<evidence type="ECO:0000256" key="2">
    <source>
        <dbReference type="ARBA" id="ARBA00022692"/>
    </source>
</evidence>
<feature type="transmembrane region" description="Helical" evidence="6">
    <location>
        <begin position="472"/>
        <end position="495"/>
    </location>
</feature>
<keyword evidence="2 6" id="KW-0812">Transmembrane</keyword>
<evidence type="ECO:0000313" key="11">
    <source>
        <dbReference type="Proteomes" id="UP000000559"/>
    </source>
</evidence>